<dbReference type="AlphaFoldDB" id="A0A7X0DC97"/>
<evidence type="ECO:0000313" key="3">
    <source>
        <dbReference type="EMBL" id="MBB6179627.1"/>
    </source>
</evidence>
<dbReference type="PANTHER" id="PTHR43574">
    <property type="entry name" value="EPIMERASE-RELATED"/>
    <property type="match status" value="1"/>
</dbReference>
<sequence>MRMMVFGCGYSGRAIARAAMETGAKVFGTSRTGEKAEALAAQGVEAFVFDGTAIDQPLEHALSQVTHLVQSIPPGAGGDPVLSLASDRLAALCPRLTWVGYLSTIGVYGDQAGGWVDEETPCNPAPGRSRERVEAEKAWLAAGEAIGVPVAVLRLSGIYGPGRNAFVNLKRGTARRIVKKDQVFNRIRVEDIARAALFLAQSGHGGTFNVTDDEPAAPQDVIAEAARLMGVEPPTEQPFETAEMTAMARSFYGSNKRVSNKRISDLGFQFLYPDYRMSLNHLWVSRTWDGELPLRKG</sequence>
<dbReference type="InterPro" id="IPR036291">
    <property type="entry name" value="NAD(P)-bd_dom_sf"/>
</dbReference>
<keyword evidence="4" id="KW-1185">Reference proteome</keyword>
<keyword evidence="1" id="KW-0520">NAD</keyword>
<dbReference type="CDD" id="cd05266">
    <property type="entry name" value="SDR_a4"/>
    <property type="match status" value="1"/>
</dbReference>
<dbReference type="EMBL" id="JACHEJ010000003">
    <property type="protein sequence ID" value="MBB6179627.1"/>
    <property type="molecule type" value="Genomic_DNA"/>
</dbReference>
<dbReference type="RefSeq" id="WP_077547401.1">
    <property type="nucleotide sequence ID" value="NZ_JACHEJ010000003.1"/>
</dbReference>
<protein>
    <submittedName>
        <fullName evidence="3">Nucleoside-diphosphate-sugar epimerase</fullName>
    </submittedName>
</protein>
<comment type="caution">
    <text evidence="3">The sequence shown here is derived from an EMBL/GenBank/DDBJ whole genome shotgun (WGS) entry which is preliminary data.</text>
</comment>
<evidence type="ECO:0000259" key="2">
    <source>
        <dbReference type="Pfam" id="PF01370"/>
    </source>
</evidence>
<organism evidence="3 4">
    <name type="scientific">Pseudorhizobium flavum</name>
    <dbReference type="NCBI Taxonomy" id="1335061"/>
    <lineage>
        <taxon>Bacteria</taxon>
        <taxon>Pseudomonadati</taxon>
        <taxon>Pseudomonadota</taxon>
        <taxon>Alphaproteobacteria</taxon>
        <taxon>Hyphomicrobiales</taxon>
        <taxon>Rhizobiaceae</taxon>
        <taxon>Rhizobium/Agrobacterium group</taxon>
        <taxon>Pseudorhizobium</taxon>
    </lineage>
</organism>
<dbReference type="Pfam" id="PF01370">
    <property type="entry name" value="Epimerase"/>
    <property type="match status" value="1"/>
</dbReference>
<gene>
    <name evidence="3" type="ORF">HNQ75_001595</name>
</gene>
<feature type="domain" description="NAD-dependent epimerase/dehydratase" evidence="2">
    <location>
        <begin position="7"/>
        <end position="210"/>
    </location>
</feature>
<dbReference type="InterPro" id="IPR001509">
    <property type="entry name" value="Epimerase_deHydtase"/>
</dbReference>
<accession>A0A7X0DC97</accession>
<reference evidence="3 4" key="1">
    <citation type="submission" date="2020-08" db="EMBL/GenBank/DDBJ databases">
        <title>Genomic Encyclopedia of Type Strains, Phase IV (KMG-IV): sequencing the most valuable type-strain genomes for metagenomic binning, comparative biology and taxonomic classification.</title>
        <authorList>
            <person name="Goeker M."/>
        </authorList>
    </citation>
    <scope>NUCLEOTIDE SEQUENCE [LARGE SCALE GENOMIC DNA]</scope>
    <source>
        <strain evidence="3 4">DSM 102134</strain>
    </source>
</reference>
<dbReference type="Proteomes" id="UP000535501">
    <property type="component" value="Unassembled WGS sequence"/>
</dbReference>
<name>A0A7X0DC97_9HYPH</name>
<dbReference type="Gene3D" id="3.40.50.720">
    <property type="entry name" value="NAD(P)-binding Rossmann-like Domain"/>
    <property type="match status" value="1"/>
</dbReference>
<dbReference type="SUPFAM" id="SSF51735">
    <property type="entry name" value="NAD(P)-binding Rossmann-fold domains"/>
    <property type="match status" value="1"/>
</dbReference>
<evidence type="ECO:0000256" key="1">
    <source>
        <dbReference type="ARBA" id="ARBA00023027"/>
    </source>
</evidence>
<evidence type="ECO:0000313" key="4">
    <source>
        <dbReference type="Proteomes" id="UP000535501"/>
    </source>
</evidence>
<proteinExistence type="predicted"/>